<dbReference type="OrthoDB" id="9790913at2"/>
<dbReference type="InterPro" id="IPR009050">
    <property type="entry name" value="Globin-like_sf"/>
</dbReference>
<dbReference type="SUPFAM" id="SSF46458">
    <property type="entry name" value="Globin-like"/>
    <property type="match status" value="1"/>
</dbReference>
<evidence type="ECO:0000313" key="7">
    <source>
        <dbReference type="Proteomes" id="UP000029734"/>
    </source>
</evidence>
<keyword evidence="3" id="KW-0479">Metal-binding</keyword>
<dbReference type="eggNOG" id="COG2346">
    <property type="taxonomic scope" value="Bacteria"/>
</dbReference>
<dbReference type="GO" id="GO:0019825">
    <property type="term" value="F:oxygen binding"/>
    <property type="evidence" value="ECO:0007669"/>
    <property type="project" value="InterPro"/>
</dbReference>
<proteinExistence type="inferred from homology"/>
<dbReference type="GO" id="GO:0046872">
    <property type="term" value="F:metal ion binding"/>
    <property type="evidence" value="ECO:0007669"/>
    <property type="project" value="UniProtKB-KW"/>
</dbReference>
<comment type="caution">
    <text evidence="6">The sequence shown here is derived from an EMBL/GenBank/DDBJ whole genome shotgun (WGS) entry which is preliminary data.</text>
</comment>
<dbReference type="EMBL" id="JQCR01000001">
    <property type="protein sequence ID" value="KGE20843.1"/>
    <property type="molecule type" value="Genomic_DNA"/>
</dbReference>
<dbReference type="STRING" id="268407.PWYN_01285"/>
<evidence type="ECO:0000256" key="1">
    <source>
        <dbReference type="ARBA" id="ARBA00022448"/>
    </source>
</evidence>
<reference evidence="6 7" key="1">
    <citation type="submission" date="2014-08" db="EMBL/GenBank/DDBJ databases">
        <authorList>
            <person name="den Bakker H.C."/>
        </authorList>
    </citation>
    <scope>NUCLEOTIDE SEQUENCE [LARGE SCALE GENOMIC DNA]</scope>
    <source>
        <strain evidence="6 7">DSM 18334</strain>
    </source>
</reference>
<dbReference type="GO" id="GO:0020037">
    <property type="term" value="F:heme binding"/>
    <property type="evidence" value="ECO:0007669"/>
    <property type="project" value="InterPro"/>
</dbReference>
<dbReference type="PANTHER" id="PTHR47366:SF1">
    <property type="entry name" value="TWO-ON-TWO HEMOGLOBIN-3"/>
    <property type="match status" value="1"/>
</dbReference>
<dbReference type="Gene3D" id="1.10.490.10">
    <property type="entry name" value="Globins"/>
    <property type="match status" value="1"/>
</dbReference>
<protein>
    <submittedName>
        <fullName evidence="6">Globin</fullName>
    </submittedName>
</protein>
<keyword evidence="2" id="KW-0349">Heme</keyword>
<dbReference type="Proteomes" id="UP000029734">
    <property type="component" value="Unassembled WGS sequence"/>
</dbReference>
<reference evidence="6 7" key="2">
    <citation type="submission" date="2014-10" db="EMBL/GenBank/DDBJ databases">
        <title>Comparative genomics of the Paenibacillus odorifer group.</title>
        <authorList>
            <person name="Tsai Y.-C."/>
            <person name="Martin N."/>
            <person name="Korlach J."/>
            <person name="Wiedmann M."/>
        </authorList>
    </citation>
    <scope>NUCLEOTIDE SEQUENCE [LARGE SCALE GENOMIC DNA]</scope>
    <source>
        <strain evidence="6 7">DSM 18334</strain>
    </source>
</reference>
<dbReference type="GO" id="GO:0005344">
    <property type="term" value="F:oxygen carrier activity"/>
    <property type="evidence" value="ECO:0007669"/>
    <property type="project" value="InterPro"/>
</dbReference>
<dbReference type="RefSeq" id="WP_036647560.1">
    <property type="nucleotide sequence ID" value="NZ_JQCR01000001.1"/>
</dbReference>
<dbReference type="InterPro" id="IPR044203">
    <property type="entry name" value="GlbO/GLB3-like"/>
</dbReference>
<organism evidence="6 7">
    <name type="scientific">Paenibacillus wynnii</name>
    <dbReference type="NCBI Taxonomy" id="268407"/>
    <lineage>
        <taxon>Bacteria</taxon>
        <taxon>Bacillati</taxon>
        <taxon>Bacillota</taxon>
        <taxon>Bacilli</taxon>
        <taxon>Bacillales</taxon>
        <taxon>Paenibacillaceae</taxon>
        <taxon>Paenibacillus</taxon>
    </lineage>
</organism>
<evidence type="ECO:0000256" key="4">
    <source>
        <dbReference type="ARBA" id="ARBA00023004"/>
    </source>
</evidence>
<evidence type="ECO:0000256" key="2">
    <source>
        <dbReference type="ARBA" id="ARBA00022617"/>
    </source>
</evidence>
<name>A0A098MFM4_9BACL</name>
<sequence length="129" mass="14825">MNPNESIYENLGGAEGLHRLVEVFYEKVQLHPKLSPLFPADITPVLEKQYQFLSQFFGGPTLYSDLHGHPMMRARHMHIPITPERAEDWLDCMKKALEETAVEEPLRSFVLSRLAGPANHFVNTPREQE</sequence>
<dbReference type="InterPro" id="IPR012292">
    <property type="entry name" value="Globin/Proto"/>
</dbReference>
<evidence type="ECO:0000313" key="6">
    <source>
        <dbReference type="EMBL" id="KGE20843.1"/>
    </source>
</evidence>
<dbReference type="PANTHER" id="PTHR47366">
    <property type="entry name" value="TWO-ON-TWO HEMOGLOBIN-3"/>
    <property type="match status" value="1"/>
</dbReference>
<evidence type="ECO:0000256" key="5">
    <source>
        <dbReference type="ARBA" id="ARBA00034496"/>
    </source>
</evidence>
<keyword evidence="7" id="KW-1185">Reference proteome</keyword>
<dbReference type="InterPro" id="IPR001486">
    <property type="entry name" value="Hemoglobin_trunc"/>
</dbReference>
<evidence type="ECO:0000256" key="3">
    <source>
        <dbReference type="ARBA" id="ARBA00022723"/>
    </source>
</evidence>
<dbReference type="Pfam" id="PF01152">
    <property type="entry name" value="Bac_globin"/>
    <property type="match status" value="1"/>
</dbReference>
<comment type="similarity">
    <text evidence="5">Belongs to the truncated hemoglobin family. Group II subfamily.</text>
</comment>
<gene>
    <name evidence="6" type="ORF">PWYN_01285</name>
</gene>
<dbReference type="AlphaFoldDB" id="A0A098MFM4"/>
<accession>A0A098MFM4</accession>
<keyword evidence="1" id="KW-0813">Transport</keyword>
<keyword evidence="4" id="KW-0408">Iron</keyword>